<comment type="similarity">
    <text evidence="3">Belongs to the mitochondrion-specific ribosomal protein mL64 family.</text>
</comment>
<dbReference type="EMBL" id="CACRXK020000662">
    <property type="protein sequence ID" value="CAB3983820.1"/>
    <property type="molecule type" value="Genomic_DNA"/>
</dbReference>
<evidence type="ECO:0000256" key="3">
    <source>
        <dbReference type="ARBA" id="ARBA00005421"/>
    </source>
</evidence>
<evidence type="ECO:0000256" key="5">
    <source>
        <dbReference type="ARBA" id="ARBA00023054"/>
    </source>
</evidence>
<dbReference type="PANTHER" id="PTHR31761:SF1">
    <property type="entry name" value="LARGE RIBOSOMAL SUBUNIT PROTEIN ML64"/>
    <property type="match status" value="1"/>
</dbReference>
<evidence type="ECO:0000313" key="16">
    <source>
        <dbReference type="Proteomes" id="UP001152795"/>
    </source>
</evidence>
<dbReference type="GO" id="GO:0005840">
    <property type="term" value="C:ribosome"/>
    <property type="evidence" value="ECO:0007669"/>
    <property type="project" value="UniProtKB-KW"/>
</dbReference>
<keyword evidence="4" id="KW-0689">Ribosomal protein</keyword>
<dbReference type="Gene3D" id="6.10.280.120">
    <property type="entry name" value="Growth arrest and DNA-damage-inducible proteins-interacting protein 1"/>
    <property type="match status" value="1"/>
</dbReference>
<dbReference type="OrthoDB" id="6247992at2759"/>
<evidence type="ECO:0000256" key="8">
    <source>
        <dbReference type="ARBA" id="ARBA00023274"/>
    </source>
</evidence>
<evidence type="ECO:0000256" key="7">
    <source>
        <dbReference type="ARBA" id="ARBA00023242"/>
    </source>
</evidence>
<dbReference type="InterPro" id="IPR043035">
    <property type="entry name" value="Ribosomal_mL64_sf"/>
</dbReference>
<evidence type="ECO:0000256" key="2">
    <source>
        <dbReference type="ARBA" id="ARBA00004173"/>
    </source>
</evidence>
<gene>
    <name evidence="15" type="ORF">PACLA_8A046291</name>
</gene>
<evidence type="ECO:0000256" key="10">
    <source>
        <dbReference type="ARBA" id="ARBA00030700"/>
    </source>
</evidence>
<keyword evidence="8" id="KW-0687">Ribonucleoprotein</keyword>
<dbReference type="Proteomes" id="UP001152795">
    <property type="component" value="Unassembled WGS sequence"/>
</dbReference>
<keyword evidence="5" id="KW-0175">Coiled coil</keyword>
<dbReference type="GO" id="GO:0005739">
    <property type="term" value="C:mitochondrion"/>
    <property type="evidence" value="ECO:0007669"/>
    <property type="project" value="UniProtKB-SubCell"/>
</dbReference>
<dbReference type="InterPro" id="IPR018472">
    <property type="entry name" value="Ribosomal_mL64"/>
</dbReference>
<protein>
    <recommendedName>
        <fullName evidence="11">Large ribosomal subunit protein mL64</fullName>
    </recommendedName>
    <alternativeName>
        <fullName evidence="10">39S ribosomal protein L59, mitochondrial</fullName>
    </alternativeName>
    <alternativeName>
        <fullName evidence="12">Growth arrest and DNA damage-inducible proteins-interacting protein 1</fullName>
    </alternativeName>
</protein>
<evidence type="ECO:0000256" key="14">
    <source>
        <dbReference type="SAM" id="MobiDB-lite"/>
    </source>
</evidence>
<dbReference type="GO" id="GO:1990904">
    <property type="term" value="C:ribonucleoprotein complex"/>
    <property type="evidence" value="ECO:0007669"/>
    <property type="project" value="UniProtKB-KW"/>
</dbReference>
<feature type="region of interest" description="Disordered" evidence="14">
    <location>
        <begin position="129"/>
        <end position="160"/>
    </location>
</feature>
<evidence type="ECO:0000256" key="6">
    <source>
        <dbReference type="ARBA" id="ARBA00023128"/>
    </source>
</evidence>
<keyword evidence="6" id="KW-0496">Mitochondrion</keyword>
<evidence type="ECO:0000256" key="1">
    <source>
        <dbReference type="ARBA" id="ARBA00004123"/>
    </source>
</evidence>
<name>A0A6S7GF34_PARCT</name>
<dbReference type="PANTHER" id="PTHR31761">
    <property type="entry name" value="GROWTH ARREST AND DNA DAMAGE-INDUCIBLE PROTEINS-INTERACTING PROTEIN 1 GADD45GIP1"/>
    <property type="match status" value="1"/>
</dbReference>
<evidence type="ECO:0000256" key="13">
    <source>
        <dbReference type="ARBA" id="ARBA00060144"/>
    </source>
</evidence>
<dbReference type="GO" id="GO:0005634">
    <property type="term" value="C:nucleus"/>
    <property type="evidence" value="ECO:0007669"/>
    <property type="project" value="UniProtKB-SubCell"/>
</dbReference>
<reference evidence="15" key="1">
    <citation type="submission" date="2020-04" db="EMBL/GenBank/DDBJ databases">
        <authorList>
            <person name="Alioto T."/>
            <person name="Alioto T."/>
            <person name="Gomez Garrido J."/>
        </authorList>
    </citation>
    <scope>NUCLEOTIDE SEQUENCE</scope>
    <source>
        <strain evidence="15">A484AB</strain>
    </source>
</reference>
<evidence type="ECO:0000256" key="4">
    <source>
        <dbReference type="ARBA" id="ARBA00022980"/>
    </source>
</evidence>
<evidence type="ECO:0000256" key="11">
    <source>
        <dbReference type="ARBA" id="ARBA00035184"/>
    </source>
</evidence>
<keyword evidence="7" id="KW-0539">Nucleus</keyword>
<organism evidence="15 16">
    <name type="scientific">Paramuricea clavata</name>
    <name type="common">Red gorgonian</name>
    <name type="synonym">Violescent sea-whip</name>
    <dbReference type="NCBI Taxonomy" id="317549"/>
    <lineage>
        <taxon>Eukaryota</taxon>
        <taxon>Metazoa</taxon>
        <taxon>Cnidaria</taxon>
        <taxon>Anthozoa</taxon>
        <taxon>Octocorallia</taxon>
        <taxon>Malacalcyonacea</taxon>
        <taxon>Plexauridae</taxon>
        <taxon>Paramuricea</taxon>
    </lineage>
</organism>
<comment type="caution">
    <text evidence="15">The sequence shown here is derived from an EMBL/GenBank/DDBJ whole genome shotgun (WGS) entry which is preliminary data.</text>
</comment>
<accession>A0A6S7GF34</accession>
<dbReference type="AlphaFoldDB" id="A0A6S7GF34"/>
<evidence type="ECO:0000256" key="9">
    <source>
        <dbReference type="ARBA" id="ARBA00023306"/>
    </source>
</evidence>
<comment type="subcellular location">
    <subcellularLocation>
        <location evidence="2">Mitochondrion</location>
    </subcellularLocation>
    <subcellularLocation>
        <location evidence="1">Nucleus</location>
    </subcellularLocation>
</comment>
<keyword evidence="16" id="KW-1185">Reference proteome</keyword>
<sequence length="184" mass="21467">MSKTHILSSSFLCIGISTESKRPLEQNKEQPCVSDEVAGLLEMSKPIFVNGRYVRAKLSARRLAKMRKQYIADGYYWPEKPLRDRSLDMTSKGSKKEKAREERQKLIEENMRKMPQMIAEYRAKMKDLRAKKRDLKEKQNEKQLEAQRLGYHPKDPRGLQKLLQAEALEAKKKKRMQKKALGSS</sequence>
<dbReference type="Pfam" id="PF10147">
    <property type="entry name" value="CR6_interact"/>
    <property type="match status" value="1"/>
</dbReference>
<comment type="function">
    <text evidence="13">Acts as a negative regulator of G1 to S cell cycle phase progression by inhibiting cyclin-dependent kinases. Inhibitory effects are additive with GADD45 proteins but also occur in the absence of GADD45 proteins. Acts as a repressor of the orphan nuclear receptor NR4A1 by inhibiting AB domain-mediated transcriptional activity. May be involved in the hormone-mediated regulation of NR4A1 transcriptional activity. May play a role in mitochondrial protein synthesis.</text>
</comment>
<feature type="compositionally biased region" description="Basic and acidic residues" evidence="14">
    <location>
        <begin position="129"/>
        <end position="145"/>
    </location>
</feature>
<evidence type="ECO:0000313" key="15">
    <source>
        <dbReference type="EMBL" id="CAB3983820.1"/>
    </source>
</evidence>
<evidence type="ECO:0000256" key="12">
    <source>
        <dbReference type="ARBA" id="ARBA00035485"/>
    </source>
</evidence>
<keyword evidence="9" id="KW-0131">Cell cycle</keyword>
<proteinExistence type="inferred from homology"/>